<dbReference type="PANTHER" id="PTHR33359:SF1">
    <property type="entry name" value="MOLYBDOPTERIN SYNTHASE SULFUR CARRIER SUBUNIT"/>
    <property type="match status" value="1"/>
</dbReference>
<protein>
    <recommendedName>
        <fullName evidence="3">Molybdopterin synthase sulfur carrier subunit</fullName>
    </recommendedName>
</protein>
<evidence type="ECO:0000256" key="2">
    <source>
        <dbReference type="ARBA" id="ARBA00024200"/>
    </source>
</evidence>
<dbReference type="Proteomes" id="UP000631653">
    <property type="component" value="Unassembled WGS sequence"/>
</dbReference>
<keyword evidence="5" id="KW-1185">Reference proteome</keyword>
<reference evidence="4 5" key="1">
    <citation type="journal article" date="2020" name="Int. J. Syst. Evol. Microbiol.">
        <title>Novel acetic acid bacteria from cider fermentations: Acetobacter conturbans sp. nov. and Acetobacter fallax sp. nov.</title>
        <authorList>
            <person name="Sombolestani A.S."/>
            <person name="Cleenwerck I."/>
            <person name="Cnockaert M."/>
            <person name="Borremans W."/>
            <person name="Wieme A.D."/>
            <person name="De Vuyst L."/>
            <person name="Vandamme P."/>
        </authorList>
    </citation>
    <scope>NUCLEOTIDE SEQUENCE [LARGE SCALE GENOMIC DNA]</scope>
    <source>
        <strain evidence="4 5">LMG 1627</strain>
    </source>
</reference>
<keyword evidence="1" id="KW-0547">Nucleotide-binding</keyword>
<name>A0ABX0JZY8_9PROT</name>
<dbReference type="SUPFAM" id="SSF54285">
    <property type="entry name" value="MoaD/ThiS"/>
    <property type="match status" value="1"/>
</dbReference>
<evidence type="ECO:0000313" key="5">
    <source>
        <dbReference type="Proteomes" id="UP000631653"/>
    </source>
</evidence>
<dbReference type="InterPro" id="IPR012675">
    <property type="entry name" value="Beta-grasp_dom_sf"/>
</dbReference>
<dbReference type="Gene3D" id="3.10.20.30">
    <property type="match status" value="1"/>
</dbReference>
<sequence>MSGTATILYFAALRERIGRGSETVPLTADVSTVGDLLAERRRQDETLEDVFAQPGRVRVAVNRVLGDLSTPVHAGDEVAFFPPMTGG</sequence>
<accession>A0ABX0JZY8</accession>
<evidence type="ECO:0000256" key="3">
    <source>
        <dbReference type="ARBA" id="ARBA00024247"/>
    </source>
</evidence>
<evidence type="ECO:0000256" key="1">
    <source>
        <dbReference type="ARBA" id="ARBA00022741"/>
    </source>
</evidence>
<comment type="similarity">
    <text evidence="2">Belongs to the MoaD family.</text>
</comment>
<dbReference type="Pfam" id="PF02597">
    <property type="entry name" value="ThiS"/>
    <property type="match status" value="1"/>
</dbReference>
<dbReference type="InterPro" id="IPR003749">
    <property type="entry name" value="ThiS/MoaD-like"/>
</dbReference>
<evidence type="ECO:0000313" key="4">
    <source>
        <dbReference type="EMBL" id="NHN87352.1"/>
    </source>
</evidence>
<dbReference type="RefSeq" id="WP_173568625.1">
    <property type="nucleotide sequence ID" value="NZ_WOSY01000001.1"/>
</dbReference>
<comment type="caution">
    <text evidence="4">The sequence shown here is derived from an EMBL/GenBank/DDBJ whole genome shotgun (WGS) entry which is preliminary data.</text>
</comment>
<dbReference type="EMBL" id="WOSY01000001">
    <property type="protein sequence ID" value="NHN87352.1"/>
    <property type="molecule type" value="Genomic_DNA"/>
</dbReference>
<organism evidence="4 5">
    <name type="scientific">Acetobacter conturbans</name>
    <dbReference type="NCBI Taxonomy" id="1737472"/>
    <lineage>
        <taxon>Bacteria</taxon>
        <taxon>Pseudomonadati</taxon>
        <taxon>Pseudomonadota</taxon>
        <taxon>Alphaproteobacteria</taxon>
        <taxon>Acetobacterales</taxon>
        <taxon>Acetobacteraceae</taxon>
        <taxon>Acetobacter</taxon>
    </lineage>
</organism>
<gene>
    <name evidence="4" type="ORF">GOB81_01695</name>
</gene>
<dbReference type="CDD" id="cd00754">
    <property type="entry name" value="Ubl_MoaD"/>
    <property type="match status" value="1"/>
</dbReference>
<dbReference type="InterPro" id="IPR044672">
    <property type="entry name" value="MOCS2A"/>
</dbReference>
<dbReference type="PANTHER" id="PTHR33359">
    <property type="entry name" value="MOLYBDOPTERIN SYNTHASE SULFUR CARRIER SUBUNIT"/>
    <property type="match status" value="1"/>
</dbReference>
<proteinExistence type="inferred from homology"/>
<dbReference type="InterPro" id="IPR016155">
    <property type="entry name" value="Mopterin_synth/thiamin_S_b"/>
</dbReference>